<dbReference type="InterPro" id="IPR004919">
    <property type="entry name" value="GmrSD_N"/>
</dbReference>
<keyword evidence="3" id="KW-1185">Reference proteome</keyword>
<name>F6CWG6_MARPP</name>
<reference evidence="2 3" key="1">
    <citation type="journal article" date="2012" name="Stand. Genomic Sci.">
        <title>Complete genome sequence of Marinomonas posidonica type strain (IVIA-Po-181(T)).</title>
        <authorList>
            <person name="Lucas-Elio P."/>
            <person name="Goodwin L."/>
            <person name="Woyke T."/>
            <person name="Pitluck S."/>
            <person name="Nolan M."/>
            <person name="Kyrpides N.C."/>
            <person name="Detter J.C."/>
            <person name="Copeland A."/>
            <person name="Lu M."/>
            <person name="Bruce D."/>
            <person name="Detter C."/>
            <person name="Tapia R."/>
            <person name="Han S."/>
            <person name="Land M.L."/>
            <person name="Ivanova N."/>
            <person name="Mikhailova N."/>
            <person name="Johnston A.W."/>
            <person name="Sanchez-Amat A."/>
        </authorList>
    </citation>
    <scope>NUCLEOTIDE SEQUENCE [LARGE SCALE GENOMIC DNA]</scope>
    <source>
        <strain evidence="3">CECT 7376 / NCIMB 14433 / IVIA-Po-181</strain>
    </source>
</reference>
<dbReference type="PANTHER" id="PTHR37292">
    <property type="entry name" value="VNG6097C"/>
    <property type="match status" value="1"/>
</dbReference>
<evidence type="ECO:0000313" key="2">
    <source>
        <dbReference type="EMBL" id="AEF53221.1"/>
    </source>
</evidence>
<protein>
    <recommendedName>
        <fullName evidence="1">GmrSD restriction endonucleases N-terminal domain-containing protein</fullName>
    </recommendedName>
</protein>
<dbReference type="Pfam" id="PF03235">
    <property type="entry name" value="GmrSD_N"/>
    <property type="match status" value="1"/>
</dbReference>
<proteinExistence type="predicted"/>
<dbReference type="RefSeq" id="WP_013794698.1">
    <property type="nucleotide sequence ID" value="NC_015559.1"/>
</dbReference>
<dbReference type="PANTHER" id="PTHR37292:SF2">
    <property type="entry name" value="DUF262 DOMAIN-CONTAINING PROTEIN"/>
    <property type="match status" value="1"/>
</dbReference>
<dbReference type="Proteomes" id="UP000009230">
    <property type="component" value="Chromosome"/>
</dbReference>
<accession>F6CWG6</accession>
<dbReference type="OrthoDB" id="7802453at2"/>
<dbReference type="EMBL" id="CP002771">
    <property type="protein sequence ID" value="AEF53221.1"/>
    <property type="molecule type" value="Genomic_DNA"/>
</dbReference>
<sequence>MSSLHNSEPRVVFMTHLLKQLNLGEIKIPRFQREFVWDWEQQHDLLCSILEGLPIGAILLWETRKSNMKYIENIGPFELKKSNSEHNIFLMDGLQRLTTLFLSIYHPTDQIKNHVESNNYDIYCDLNSSDINNTFFQKKTIQKIHSDQYISPRYMPLSAIMDTKKLLKYQRTIPIEKSKWLDRSDDIVSAFISYKLPVVPLETNDQDIVTKSFERINTRGTQMSETHMLNALSYSTDFDLLKVIEGAKENYLINNNDWYDIDNSYLILLIKVFVGFDIYSKRTEELVKKINEDLIVDIFKSLKKLAIFSNENFCINSPNDFPYKLQLITLAQAFRANMKKIDDETLKAWFTFTTYTGAFGTTARNSSNAINDFQILLKTGTLNWTLNSSINVEKWTKNINYKTARVKAWSLSLSIRLDELKGNSENQISLIESRGKILRKIKHPTIETKKIHRSGLYFISRNNKAIDINNISENELESNFLDDELINIFNDGKIDLFCDIREEKIYQWEIENLVKPASELLNIKYDTKNK</sequence>
<dbReference type="KEGG" id="mpc:Mar181_0153"/>
<feature type="domain" description="GmrSD restriction endonucleases N-terminal" evidence="1">
    <location>
        <begin position="17"/>
        <end position="232"/>
    </location>
</feature>
<evidence type="ECO:0000259" key="1">
    <source>
        <dbReference type="Pfam" id="PF03235"/>
    </source>
</evidence>
<dbReference type="HOGENOM" id="CLU_038676_0_0_6"/>
<dbReference type="AlphaFoldDB" id="F6CWG6"/>
<evidence type="ECO:0000313" key="3">
    <source>
        <dbReference type="Proteomes" id="UP000009230"/>
    </source>
</evidence>
<dbReference type="STRING" id="491952.Mar181_0153"/>
<gene>
    <name evidence="2" type="ordered locus">Mar181_0153</name>
</gene>
<dbReference type="eggNOG" id="COG1479">
    <property type="taxonomic scope" value="Bacteria"/>
</dbReference>
<organism evidence="2 3">
    <name type="scientific">Marinomonas posidonica (strain CECT 7376 / NCIMB 14433 / IVIA-Po-181)</name>
    <dbReference type="NCBI Taxonomy" id="491952"/>
    <lineage>
        <taxon>Bacteria</taxon>
        <taxon>Pseudomonadati</taxon>
        <taxon>Pseudomonadota</taxon>
        <taxon>Gammaproteobacteria</taxon>
        <taxon>Oceanospirillales</taxon>
        <taxon>Oceanospirillaceae</taxon>
        <taxon>Marinomonas</taxon>
    </lineage>
</organism>